<evidence type="ECO:0000256" key="1">
    <source>
        <dbReference type="ARBA" id="ARBA00022491"/>
    </source>
</evidence>
<feature type="domain" description="HTH lacI-type" evidence="5">
    <location>
        <begin position="2"/>
        <end position="56"/>
    </location>
</feature>
<reference evidence="6" key="2">
    <citation type="submission" date="2020-09" db="EMBL/GenBank/DDBJ databases">
        <authorList>
            <person name="Sun Q."/>
            <person name="Kim S."/>
        </authorList>
    </citation>
    <scope>NUCLEOTIDE SEQUENCE</scope>
    <source>
        <strain evidence="6">KCTC 42590</strain>
    </source>
</reference>
<evidence type="ECO:0000256" key="2">
    <source>
        <dbReference type="ARBA" id="ARBA00023015"/>
    </source>
</evidence>
<dbReference type="RefSeq" id="WP_191249905.1">
    <property type="nucleotide sequence ID" value="NZ_BNCI01000001.1"/>
</dbReference>
<keyword evidence="2" id="KW-0805">Transcription regulation</keyword>
<organism evidence="6 7">
    <name type="scientific">Kordiimonas sediminis</name>
    <dbReference type="NCBI Taxonomy" id="1735581"/>
    <lineage>
        <taxon>Bacteria</taxon>
        <taxon>Pseudomonadati</taxon>
        <taxon>Pseudomonadota</taxon>
        <taxon>Alphaproteobacteria</taxon>
        <taxon>Kordiimonadales</taxon>
        <taxon>Kordiimonadaceae</taxon>
        <taxon>Kordiimonas</taxon>
    </lineage>
</organism>
<dbReference type="InterPro" id="IPR028082">
    <property type="entry name" value="Peripla_BP_I"/>
</dbReference>
<dbReference type="Pfam" id="PF13377">
    <property type="entry name" value="Peripla_BP_3"/>
    <property type="match status" value="1"/>
</dbReference>
<proteinExistence type="predicted"/>
<evidence type="ECO:0000256" key="4">
    <source>
        <dbReference type="ARBA" id="ARBA00023163"/>
    </source>
</evidence>
<gene>
    <name evidence="6" type="ORF">GCM10017044_04260</name>
</gene>
<dbReference type="GO" id="GO:0003700">
    <property type="term" value="F:DNA-binding transcription factor activity"/>
    <property type="evidence" value="ECO:0007669"/>
    <property type="project" value="TreeGrafter"/>
</dbReference>
<keyword evidence="7" id="KW-1185">Reference proteome</keyword>
<comment type="caution">
    <text evidence="6">The sequence shown here is derived from an EMBL/GenBank/DDBJ whole genome shotgun (WGS) entry which is preliminary data.</text>
</comment>
<evidence type="ECO:0000313" key="7">
    <source>
        <dbReference type="Proteomes" id="UP000630923"/>
    </source>
</evidence>
<dbReference type="PROSITE" id="PS50932">
    <property type="entry name" value="HTH_LACI_2"/>
    <property type="match status" value="1"/>
</dbReference>
<dbReference type="Gene3D" id="1.10.260.40">
    <property type="entry name" value="lambda repressor-like DNA-binding domains"/>
    <property type="match status" value="1"/>
</dbReference>
<evidence type="ECO:0000259" key="5">
    <source>
        <dbReference type="PROSITE" id="PS50932"/>
    </source>
</evidence>
<dbReference type="EMBL" id="BNCI01000001">
    <property type="protein sequence ID" value="GHF13398.1"/>
    <property type="molecule type" value="Genomic_DNA"/>
</dbReference>
<reference evidence="6" key="1">
    <citation type="journal article" date="2014" name="Int. J. Syst. Evol. Microbiol.">
        <title>Complete genome sequence of Corynebacterium casei LMG S-19264T (=DSM 44701T), isolated from a smear-ripened cheese.</title>
        <authorList>
            <consortium name="US DOE Joint Genome Institute (JGI-PGF)"/>
            <person name="Walter F."/>
            <person name="Albersmeier A."/>
            <person name="Kalinowski J."/>
            <person name="Ruckert C."/>
        </authorList>
    </citation>
    <scope>NUCLEOTIDE SEQUENCE</scope>
    <source>
        <strain evidence="6">KCTC 42590</strain>
    </source>
</reference>
<dbReference type="CDD" id="cd06284">
    <property type="entry name" value="PBP1_LacI-like"/>
    <property type="match status" value="1"/>
</dbReference>
<evidence type="ECO:0000313" key="6">
    <source>
        <dbReference type="EMBL" id="GHF13398.1"/>
    </source>
</evidence>
<keyword evidence="4" id="KW-0804">Transcription</keyword>
<dbReference type="CDD" id="cd01392">
    <property type="entry name" value="HTH_LacI"/>
    <property type="match status" value="1"/>
</dbReference>
<dbReference type="AlphaFoldDB" id="A0A919E4Q0"/>
<dbReference type="InterPro" id="IPR000843">
    <property type="entry name" value="HTH_LacI"/>
</dbReference>
<dbReference type="InterPro" id="IPR010982">
    <property type="entry name" value="Lambda_DNA-bd_dom_sf"/>
</dbReference>
<dbReference type="SUPFAM" id="SSF47413">
    <property type="entry name" value="lambda repressor-like DNA-binding domains"/>
    <property type="match status" value="1"/>
</dbReference>
<accession>A0A919E4Q0</accession>
<dbReference type="SUPFAM" id="SSF53822">
    <property type="entry name" value="Periplasmic binding protein-like I"/>
    <property type="match status" value="1"/>
</dbReference>
<evidence type="ECO:0000256" key="3">
    <source>
        <dbReference type="ARBA" id="ARBA00023125"/>
    </source>
</evidence>
<dbReference type="GO" id="GO:0000976">
    <property type="term" value="F:transcription cis-regulatory region binding"/>
    <property type="evidence" value="ECO:0007669"/>
    <property type="project" value="TreeGrafter"/>
</dbReference>
<dbReference type="SMART" id="SM00354">
    <property type="entry name" value="HTH_LACI"/>
    <property type="match status" value="1"/>
</dbReference>
<keyword evidence="3 6" id="KW-0238">DNA-binding</keyword>
<dbReference type="InterPro" id="IPR046335">
    <property type="entry name" value="LacI/GalR-like_sensor"/>
</dbReference>
<dbReference type="Gene3D" id="3.40.50.2300">
    <property type="match status" value="2"/>
</dbReference>
<keyword evidence="1" id="KW-0678">Repressor</keyword>
<dbReference type="Proteomes" id="UP000630923">
    <property type="component" value="Unassembled WGS sequence"/>
</dbReference>
<dbReference type="PANTHER" id="PTHR30146">
    <property type="entry name" value="LACI-RELATED TRANSCRIPTIONAL REPRESSOR"/>
    <property type="match status" value="1"/>
</dbReference>
<name>A0A919E4Q0_9PROT</name>
<sequence length="333" mass="35453">MTNIRAVSKLAGVSVATVSRALRKPEMVSKNTREKVLSAAKTAGYKPNMMARNFRSKKSYSVMVLVPDISNPFFSMVIRGVQTAAKNKGYSVLLGNTMGDVDAENELAHMLHTNQTDGIIQLSARNPLAPEDRGDTAAPIVNCCECLGDGSMPTVSLDNVGASKAMTEHLLTLGHKKIAVITGPYDSPLTTARLSGYSAAVEAANLTVDYALVKEGDYSPASGATATKQLLAQSVHPTAILCFNDEMAIGAMQSIRQAGHKVPADISVTGFDDLPLSAYTHPPLTTIAQPTEEFGASAMAILFDLMDGQEPAERNRIVPYKLIVRDSTGPAKK</sequence>
<dbReference type="PANTHER" id="PTHR30146:SF151">
    <property type="entry name" value="HTH-TYPE TRANSCRIPTIONAL REPRESSOR CYTR"/>
    <property type="match status" value="1"/>
</dbReference>
<dbReference type="Pfam" id="PF00356">
    <property type="entry name" value="LacI"/>
    <property type="match status" value="1"/>
</dbReference>
<protein>
    <submittedName>
        <fullName evidence="6">DNA-binding transcriptional regulator CytR</fullName>
    </submittedName>
</protein>